<dbReference type="AlphaFoldDB" id="A0A1F6BTU7"/>
<name>A0A1F6BTU7_9BACT</name>
<comment type="caution">
    <text evidence="2">The sequence shown here is derived from an EMBL/GenBank/DDBJ whole genome shotgun (WGS) entry which is preliminary data.</text>
</comment>
<dbReference type="PANTHER" id="PTHR42250:SF1">
    <property type="entry name" value="ASCH DOMAIN-CONTAINING PROTEIN"/>
    <property type="match status" value="1"/>
</dbReference>
<dbReference type="Gene3D" id="2.30.130.30">
    <property type="entry name" value="Hypothetical protein"/>
    <property type="match status" value="1"/>
</dbReference>
<proteinExistence type="predicted"/>
<dbReference type="Proteomes" id="UP000179368">
    <property type="component" value="Unassembled WGS sequence"/>
</dbReference>
<dbReference type="Pfam" id="PF04266">
    <property type="entry name" value="ASCH"/>
    <property type="match status" value="1"/>
</dbReference>
<feature type="domain" description="ASCH" evidence="1">
    <location>
        <begin position="7"/>
        <end position="112"/>
    </location>
</feature>
<evidence type="ECO:0000313" key="2">
    <source>
        <dbReference type="EMBL" id="OGG39967.1"/>
    </source>
</evidence>
<dbReference type="SMART" id="SM01022">
    <property type="entry name" value="ASCH"/>
    <property type="match status" value="1"/>
</dbReference>
<accession>A0A1F6BTU7</accession>
<dbReference type="SUPFAM" id="SSF88697">
    <property type="entry name" value="PUA domain-like"/>
    <property type="match status" value="1"/>
</dbReference>
<dbReference type="PANTHER" id="PTHR42250">
    <property type="entry name" value="ASCH DOMAIN-CONTAINING PROTEIN"/>
    <property type="match status" value="1"/>
</dbReference>
<dbReference type="InterPro" id="IPR015947">
    <property type="entry name" value="PUA-like_sf"/>
</dbReference>
<dbReference type="InterPro" id="IPR007374">
    <property type="entry name" value="ASCH_domain"/>
</dbReference>
<gene>
    <name evidence="2" type="ORF">A2116_01960</name>
</gene>
<reference evidence="2 3" key="1">
    <citation type="journal article" date="2016" name="Nat. Commun.">
        <title>Thousands of microbial genomes shed light on interconnected biogeochemical processes in an aquifer system.</title>
        <authorList>
            <person name="Anantharaman K."/>
            <person name="Brown C.T."/>
            <person name="Hug L.A."/>
            <person name="Sharon I."/>
            <person name="Castelle C.J."/>
            <person name="Probst A.J."/>
            <person name="Thomas B.C."/>
            <person name="Singh A."/>
            <person name="Wilkins M.J."/>
            <person name="Karaoz U."/>
            <person name="Brodie E.L."/>
            <person name="Williams K.H."/>
            <person name="Hubbard S.S."/>
            <person name="Banfield J.F."/>
        </authorList>
    </citation>
    <scope>NUCLEOTIDE SEQUENCE [LARGE SCALE GENOMIC DNA]</scope>
</reference>
<organism evidence="2 3">
    <name type="scientific">Candidatus Jorgensenbacteria bacterium GWA1_49_17</name>
    <dbReference type="NCBI Taxonomy" id="1798467"/>
    <lineage>
        <taxon>Bacteria</taxon>
        <taxon>Candidatus Joergenseniibacteriota</taxon>
    </lineage>
</organism>
<sequence>MGGMKTLKFKDHLVSKILNGSKDITWRLFDEKNLQVGDELVLINAASGEEFAKAEIIGVREKKLGEIGEADFAERGTKSESQENLIAHYRDYYGDKVDSNSIVKIVKFKLLEVL</sequence>
<dbReference type="EMBL" id="MFKG01000035">
    <property type="protein sequence ID" value="OGG39967.1"/>
    <property type="molecule type" value="Genomic_DNA"/>
</dbReference>
<protein>
    <recommendedName>
        <fullName evidence="1">ASCH domain-containing protein</fullName>
    </recommendedName>
</protein>
<evidence type="ECO:0000259" key="1">
    <source>
        <dbReference type="SMART" id="SM01022"/>
    </source>
</evidence>
<evidence type="ECO:0000313" key="3">
    <source>
        <dbReference type="Proteomes" id="UP000179368"/>
    </source>
</evidence>